<feature type="compositionally biased region" description="Polar residues" evidence="1">
    <location>
        <begin position="328"/>
        <end position="341"/>
    </location>
</feature>
<proteinExistence type="predicted"/>
<gene>
    <name evidence="2" type="ORF">Zmor_005643</name>
</gene>
<keyword evidence="3" id="KW-1185">Reference proteome</keyword>
<comment type="caution">
    <text evidence="2">The sequence shown here is derived from an EMBL/GenBank/DDBJ whole genome shotgun (WGS) entry which is preliminary data.</text>
</comment>
<reference evidence="2" key="1">
    <citation type="journal article" date="2023" name="G3 (Bethesda)">
        <title>Whole genome assemblies of Zophobas morio and Tenebrio molitor.</title>
        <authorList>
            <person name="Kaur S."/>
            <person name="Stinson S.A."/>
            <person name="diCenzo G.C."/>
        </authorList>
    </citation>
    <scope>NUCLEOTIDE SEQUENCE</scope>
    <source>
        <strain evidence="2">QUZm001</strain>
    </source>
</reference>
<dbReference type="Proteomes" id="UP001168821">
    <property type="component" value="Unassembled WGS sequence"/>
</dbReference>
<sequence>MSNNLVCLHCEIKAAKGPKCVNCNRVFHPKCVERLNIEVLNSEQVVCCNVDADNSESSAVIKYLNSAAFSDLVSEIVQRETLDLRIKINEIKDELEAVKSSNKDLIRLLSKESCQRDDVINKSGINNYNNASLPFRKSQFPYNFVDELSKKRQESECSIEILSEVEVNSSGKKNSAMNNKKVQSDKFVDKAGHGVNTIEDAYISKDKVGNENGNWHQPRYLRKRNKSSIVTGIKQSSHLLTVEKKHFYYIGRIDPSMSSDNVVNFIKNDLQIANVSCDLLSDKGEFKSFKVGIPQSAAANILNSDLWPCGAVIRRFYSSQRKVNNITSKTNNVKSGNSNFSTDKEKSAVV</sequence>
<organism evidence="2 3">
    <name type="scientific">Zophobas morio</name>
    <dbReference type="NCBI Taxonomy" id="2755281"/>
    <lineage>
        <taxon>Eukaryota</taxon>
        <taxon>Metazoa</taxon>
        <taxon>Ecdysozoa</taxon>
        <taxon>Arthropoda</taxon>
        <taxon>Hexapoda</taxon>
        <taxon>Insecta</taxon>
        <taxon>Pterygota</taxon>
        <taxon>Neoptera</taxon>
        <taxon>Endopterygota</taxon>
        <taxon>Coleoptera</taxon>
        <taxon>Polyphaga</taxon>
        <taxon>Cucujiformia</taxon>
        <taxon>Tenebrionidae</taxon>
        <taxon>Zophobas</taxon>
    </lineage>
</organism>
<dbReference type="EMBL" id="JALNTZ010000002">
    <property type="protein sequence ID" value="KAJ3661237.1"/>
    <property type="molecule type" value="Genomic_DNA"/>
</dbReference>
<feature type="region of interest" description="Disordered" evidence="1">
    <location>
        <begin position="328"/>
        <end position="350"/>
    </location>
</feature>
<name>A0AA38MMQ7_9CUCU</name>
<protein>
    <submittedName>
        <fullName evidence="2">Uncharacterized protein</fullName>
    </submittedName>
</protein>
<accession>A0AA38MMQ7</accession>
<evidence type="ECO:0000313" key="2">
    <source>
        <dbReference type="EMBL" id="KAJ3661237.1"/>
    </source>
</evidence>
<evidence type="ECO:0000313" key="3">
    <source>
        <dbReference type="Proteomes" id="UP001168821"/>
    </source>
</evidence>
<evidence type="ECO:0000256" key="1">
    <source>
        <dbReference type="SAM" id="MobiDB-lite"/>
    </source>
</evidence>
<dbReference type="AlphaFoldDB" id="A0AA38MMQ7"/>